<proteinExistence type="predicted"/>
<accession>A0A6J5VDG8</accession>
<dbReference type="EMBL" id="CAEKDK010000007">
    <property type="protein sequence ID" value="CAB4286262.1"/>
    <property type="molecule type" value="Genomic_DNA"/>
</dbReference>
<dbReference type="Proteomes" id="UP000507222">
    <property type="component" value="Unassembled WGS sequence"/>
</dbReference>
<reference evidence="1 2" key="1">
    <citation type="submission" date="2020-05" db="EMBL/GenBank/DDBJ databases">
        <authorList>
            <person name="Campoy J."/>
            <person name="Schneeberger K."/>
            <person name="Spophaly S."/>
        </authorList>
    </citation>
    <scope>NUCLEOTIDE SEQUENCE [LARGE SCALE GENOMIC DNA]</scope>
    <source>
        <strain evidence="1">PruArmRojPasFocal</strain>
    </source>
</reference>
<gene>
    <name evidence="1" type="ORF">CURHAP_LOCUS43198</name>
</gene>
<sequence>MSRHLLGFLYPISRLISYSVFEEEQKIREGLYMMGLEDGIFHLSWFIAYDLQVGSLFFCIFILSTQLSNQDFPIYLLDLTSHVVGEFPYFQLPLDVRVYLYLIHVFDNDFLSHLPNFNAQVVGQFLRSQVPLDIRVYLYLIHVSDNDFLSHLPDLIAQVVGQFPVPSCL</sequence>
<name>A0A6J5VDG8_PRUAR</name>
<evidence type="ECO:0000313" key="1">
    <source>
        <dbReference type="EMBL" id="CAB4286262.1"/>
    </source>
</evidence>
<evidence type="ECO:0000313" key="2">
    <source>
        <dbReference type="Proteomes" id="UP000507222"/>
    </source>
</evidence>
<organism evidence="1 2">
    <name type="scientific">Prunus armeniaca</name>
    <name type="common">Apricot</name>
    <name type="synonym">Armeniaca vulgaris</name>
    <dbReference type="NCBI Taxonomy" id="36596"/>
    <lineage>
        <taxon>Eukaryota</taxon>
        <taxon>Viridiplantae</taxon>
        <taxon>Streptophyta</taxon>
        <taxon>Embryophyta</taxon>
        <taxon>Tracheophyta</taxon>
        <taxon>Spermatophyta</taxon>
        <taxon>Magnoliopsida</taxon>
        <taxon>eudicotyledons</taxon>
        <taxon>Gunneridae</taxon>
        <taxon>Pentapetalae</taxon>
        <taxon>rosids</taxon>
        <taxon>fabids</taxon>
        <taxon>Rosales</taxon>
        <taxon>Rosaceae</taxon>
        <taxon>Amygdaloideae</taxon>
        <taxon>Amygdaleae</taxon>
        <taxon>Prunus</taxon>
    </lineage>
</organism>
<protein>
    <submittedName>
        <fullName evidence="1">Uncharacterized protein</fullName>
    </submittedName>
</protein>
<dbReference type="AlphaFoldDB" id="A0A6J5VDG8"/>